<name>A0A7R8C370_CAVPO</name>
<accession>A0A7R8C370</accession>
<dbReference type="GO" id="GO:0005576">
    <property type="term" value="C:extracellular region"/>
    <property type="evidence" value="ECO:0007669"/>
    <property type="project" value="InterPro"/>
</dbReference>
<dbReference type="PANTHER" id="PTHR48488">
    <property type="entry name" value="INTERLEUKIN-22"/>
    <property type="match status" value="1"/>
</dbReference>
<reference evidence="1" key="1">
    <citation type="journal article" date="2020" name="Genomics">
        <title>Comparative genomic analysis of eutherian interferon genes.</title>
        <authorList>
            <person name="Premzl M."/>
        </authorList>
    </citation>
    <scope>NUCLEOTIDE SEQUENCE</scope>
</reference>
<dbReference type="InterPro" id="IPR009079">
    <property type="entry name" value="4_helix_cytokine-like_core"/>
</dbReference>
<sequence length="260" mass="28417">MSYFSQRKKFEVPRAIKAAVSTTPSQAESPTQVSISATRAMGPFGVNCLSDVGFLSCSLATRLSFQLPVTHFKFSAMAALQKSASSSLMGTVAASCVLLIALALQGGAGVPVGAHCRLHNFQEPYITNYTFMLAKEASSEDNNTDVRLIGNKLFQGVNIRDRCYLMKQVLNFTLEEVLLPQSDRFQPYMEQVVPFLADLSKKLSLCHISGDDQHIQRNVQELKDTVKKLGESGEIKAIGEVDLLFMALKNSCVPKSEAGK</sequence>
<organism evidence="1">
    <name type="scientific">Cavia porcellus</name>
    <name type="common">Guinea pig</name>
    <dbReference type="NCBI Taxonomy" id="10141"/>
    <lineage>
        <taxon>Eukaryota</taxon>
        <taxon>Metazoa</taxon>
        <taxon>Chordata</taxon>
        <taxon>Craniata</taxon>
        <taxon>Vertebrata</taxon>
        <taxon>Euteleostomi</taxon>
        <taxon>Mammalia</taxon>
        <taxon>Eutheria</taxon>
        <taxon>Euarchontoglires</taxon>
        <taxon>Glires</taxon>
        <taxon>Rodentia</taxon>
        <taxon>Hystricomorpha</taxon>
        <taxon>Caviidae</taxon>
        <taxon>Cavia</taxon>
    </lineage>
</organism>
<dbReference type="PANTHER" id="PTHR48488:SF1">
    <property type="entry name" value="INTERLEUKIN-22"/>
    <property type="match status" value="1"/>
</dbReference>
<evidence type="ECO:0000313" key="1">
    <source>
        <dbReference type="EMBL" id="CAB0000252.1"/>
    </source>
</evidence>
<dbReference type="SUPFAM" id="SSF47266">
    <property type="entry name" value="4-helical cytokines"/>
    <property type="match status" value="1"/>
</dbReference>
<dbReference type="EMBL" id="LR761075">
    <property type="protein sequence ID" value="CAB0000252.1"/>
    <property type="molecule type" value="Genomic_DNA"/>
</dbReference>
<gene>
    <name evidence="1" type="primary">IF2B3</name>
</gene>
<proteinExistence type="predicted"/>
<dbReference type="InterPro" id="IPR020453">
    <property type="entry name" value="IL-22"/>
</dbReference>
<dbReference type="Gene3D" id="1.20.1250.10">
    <property type="match status" value="1"/>
</dbReference>
<protein>
    <submittedName>
        <fullName evidence="1">Interferon 2B3</fullName>
    </submittedName>
</protein>
<dbReference type="PRINTS" id="PR01936">
    <property type="entry name" value="INTRLEUKIN22"/>
</dbReference>
<dbReference type="Pfam" id="PF14565">
    <property type="entry name" value="IL22"/>
    <property type="match status" value="1"/>
</dbReference>
<dbReference type="AlphaFoldDB" id="A0A7R8C370"/>